<sequence>MHPKNPYLNRPPDFDELGAKYPLFQPIVSHTDTGKPFIDFKNPAALRELTRCLLKRDFCLDVVLPEDRLCPTLANRLDYLYHLLDIFQELQNRESSSGKLKALDITEQRVVSIGFQHFRKESALPADGKARQSQRGYATAGSGSRAQSGARAPTAAANELVTTGGEVAFIGKMIKESSETKEKCLWYTSLIGKASSIPSLVELLKQENVRLMRRCAQRTSSPSTAKYLPLPNTWTYRPLQRVRTRSTVLQMCEIVSGALRDTGTAVEWEQLRNEDPNTLRYRGGPGGTQESRTCSIAPTSVSWTRAARRKRAQEPITSRCSPLFHACLRIEELHEGDTPRAGSPLQADRTGKDVALQISLDWVRGRDRAVVESLWAFLVRKIGDAVRLAEQV</sequence>
<reference evidence="1" key="1">
    <citation type="submission" date="2023-04" db="EMBL/GenBank/DDBJ databases">
        <title>Draft Genome sequencing of Naganishia species isolated from polar environments using Oxford Nanopore Technology.</title>
        <authorList>
            <person name="Leo P."/>
            <person name="Venkateswaran K."/>
        </authorList>
    </citation>
    <scope>NUCLEOTIDE SEQUENCE</scope>
    <source>
        <strain evidence="1">DBVPG 5303</strain>
    </source>
</reference>
<protein>
    <submittedName>
        <fullName evidence="1">Uncharacterized protein</fullName>
    </submittedName>
</protein>
<gene>
    <name evidence="1" type="ORF">QFC24_004716</name>
</gene>
<evidence type="ECO:0000313" key="2">
    <source>
        <dbReference type="Proteomes" id="UP001234202"/>
    </source>
</evidence>
<proteinExistence type="predicted"/>
<dbReference type="EMBL" id="JASBWV010000017">
    <property type="protein sequence ID" value="KAJ9121378.1"/>
    <property type="molecule type" value="Genomic_DNA"/>
</dbReference>
<dbReference type="Proteomes" id="UP001234202">
    <property type="component" value="Unassembled WGS sequence"/>
</dbReference>
<evidence type="ECO:0000313" key="1">
    <source>
        <dbReference type="EMBL" id="KAJ9121378.1"/>
    </source>
</evidence>
<keyword evidence="2" id="KW-1185">Reference proteome</keyword>
<organism evidence="1 2">
    <name type="scientific">Naganishia onofrii</name>
    <dbReference type="NCBI Taxonomy" id="1851511"/>
    <lineage>
        <taxon>Eukaryota</taxon>
        <taxon>Fungi</taxon>
        <taxon>Dikarya</taxon>
        <taxon>Basidiomycota</taxon>
        <taxon>Agaricomycotina</taxon>
        <taxon>Tremellomycetes</taxon>
        <taxon>Filobasidiales</taxon>
        <taxon>Filobasidiaceae</taxon>
        <taxon>Naganishia</taxon>
    </lineage>
</organism>
<accession>A0ACC2XC26</accession>
<comment type="caution">
    <text evidence="1">The sequence shown here is derived from an EMBL/GenBank/DDBJ whole genome shotgun (WGS) entry which is preliminary data.</text>
</comment>
<name>A0ACC2XC26_9TREE</name>